<evidence type="ECO:0000256" key="1">
    <source>
        <dbReference type="SAM" id="Coils"/>
    </source>
</evidence>
<dbReference type="Pfam" id="PF01381">
    <property type="entry name" value="HTH_3"/>
    <property type="match status" value="1"/>
</dbReference>
<dbReference type="SUPFAM" id="SSF47413">
    <property type="entry name" value="lambda repressor-like DNA-binding domains"/>
    <property type="match status" value="1"/>
</dbReference>
<evidence type="ECO:0000259" key="2">
    <source>
        <dbReference type="PROSITE" id="PS50943"/>
    </source>
</evidence>
<dbReference type="RefSeq" id="WP_140962693.1">
    <property type="nucleotide sequence ID" value="NZ_VEVQ02000007.1"/>
</dbReference>
<dbReference type="PROSITE" id="PS50943">
    <property type="entry name" value="HTH_CROC1"/>
    <property type="match status" value="1"/>
</dbReference>
<feature type="coiled-coil region" evidence="1">
    <location>
        <begin position="82"/>
        <end position="109"/>
    </location>
</feature>
<name>A0ABX0IR77_9FLAO</name>
<dbReference type="InterPro" id="IPR001387">
    <property type="entry name" value="Cro/C1-type_HTH"/>
</dbReference>
<evidence type="ECO:0000313" key="3">
    <source>
        <dbReference type="EMBL" id="NHN26362.1"/>
    </source>
</evidence>
<dbReference type="InterPro" id="IPR010982">
    <property type="entry name" value="Lambda_DNA-bd_dom_sf"/>
</dbReference>
<reference evidence="3" key="1">
    <citation type="submission" date="2019-05" db="EMBL/GenBank/DDBJ databases">
        <authorList>
            <person name="Lianzixin W."/>
        </authorList>
    </citation>
    <scope>NUCLEOTIDE SEQUENCE</scope>
    <source>
        <strain evidence="3">EC11</strain>
    </source>
</reference>
<protein>
    <submittedName>
        <fullName evidence="3">Helix-turn-helix transcriptional regulator</fullName>
    </submittedName>
</protein>
<keyword evidence="1" id="KW-0175">Coiled coil</keyword>
<evidence type="ECO:0000313" key="4">
    <source>
        <dbReference type="Proteomes" id="UP000817854"/>
    </source>
</evidence>
<accession>A0ABX0IR77</accession>
<dbReference type="EMBL" id="VEVQ02000007">
    <property type="protein sequence ID" value="NHN26362.1"/>
    <property type="molecule type" value="Genomic_DNA"/>
</dbReference>
<feature type="domain" description="HTH cro/C1-type" evidence="2">
    <location>
        <begin position="12"/>
        <end position="56"/>
    </location>
</feature>
<dbReference type="Proteomes" id="UP000817854">
    <property type="component" value="Unassembled WGS sequence"/>
</dbReference>
<proteinExistence type="predicted"/>
<dbReference type="Gene3D" id="1.10.260.40">
    <property type="entry name" value="lambda repressor-like DNA-binding domains"/>
    <property type="match status" value="1"/>
</dbReference>
<dbReference type="CDD" id="cd00093">
    <property type="entry name" value="HTH_XRE"/>
    <property type="match status" value="1"/>
</dbReference>
<organism evidence="3 4">
    <name type="scientific">Flavobacterium jejuense</name>
    <dbReference type="NCBI Taxonomy" id="1544455"/>
    <lineage>
        <taxon>Bacteria</taxon>
        <taxon>Pseudomonadati</taxon>
        <taxon>Bacteroidota</taxon>
        <taxon>Flavobacteriia</taxon>
        <taxon>Flavobacteriales</taxon>
        <taxon>Flavobacteriaceae</taxon>
        <taxon>Flavobacterium</taxon>
    </lineage>
</organism>
<comment type="caution">
    <text evidence="3">The sequence shown here is derived from an EMBL/GenBank/DDBJ whole genome shotgun (WGS) entry which is preliminary data.</text>
</comment>
<sequence length="173" mass="20196">MKKDTTFKSLLLSQEEIALLLGIKRSQYAMYEIGKRDLPTAALLKLSKLTNYADTLSQLTKREFPYHKTQQAKKQELLLKQIENNNIEQLLLEKKIKQLQHNYQKAARTIEFVTLYKEKEGLTDRDDVILENIQNKALAILDKNGVHLQTKIQLQLKALLVYTKQLEKELWKG</sequence>
<keyword evidence="4" id="KW-1185">Reference proteome</keyword>
<gene>
    <name evidence="3" type="ORF">FIA58_011790</name>
</gene>
<reference evidence="3" key="2">
    <citation type="submission" date="2020-02" db="EMBL/GenBank/DDBJ databases">
        <title>Flavobacterium profundi sp. nov., isolated from a deep-sea seamount.</title>
        <authorList>
            <person name="Zhang D.-C."/>
        </authorList>
    </citation>
    <scope>NUCLEOTIDE SEQUENCE</scope>
    <source>
        <strain evidence="3">EC11</strain>
    </source>
</reference>